<name>A0ACC0WCX8_9STRA</name>
<keyword evidence="2" id="KW-1185">Reference proteome</keyword>
<gene>
    <name evidence="1" type="ORF">PsorP6_007714</name>
</gene>
<sequence>MDAHSVREVQYEKLVMNYTSIEEEQTSQNETATTPPPNINVHEKSDEIHKYQKSTGFLIPKARFQRLCREMASEMRDWYAFEALQEVAESFLVNHFEYFILAAFHANA</sequence>
<comment type="caution">
    <text evidence="1">The sequence shown here is derived from an EMBL/GenBank/DDBJ whole genome shotgun (WGS) entry which is preliminary data.</text>
</comment>
<evidence type="ECO:0000313" key="1">
    <source>
        <dbReference type="EMBL" id="KAI9915973.1"/>
    </source>
</evidence>
<protein>
    <submittedName>
        <fullName evidence="1">Uncharacterized protein</fullName>
    </submittedName>
</protein>
<accession>A0ACC0WCX8</accession>
<dbReference type="EMBL" id="CM047582">
    <property type="protein sequence ID" value="KAI9915973.1"/>
    <property type="molecule type" value="Genomic_DNA"/>
</dbReference>
<organism evidence="1 2">
    <name type="scientific">Peronosclerospora sorghi</name>
    <dbReference type="NCBI Taxonomy" id="230839"/>
    <lineage>
        <taxon>Eukaryota</taxon>
        <taxon>Sar</taxon>
        <taxon>Stramenopiles</taxon>
        <taxon>Oomycota</taxon>
        <taxon>Peronosporomycetes</taxon>
        <taxon>Peronosporales</taxon>
        <taxon>Peronosporaceae</taxon>
        <taxon>Peronosclerospora</taxon>
    </lineage>
</organism>
<proteinExistence type="predicted"/>
<evidence type="ECO:0000313" key="2">
    <source>
        <dbReference type="Proteomes" id="UP001163321"/>
    </source>
</evidence>
<dbReference type="Proteomes" id="UP001163321">
    <property type="component" value="Chromosome 3"/>
</dbReference>
<reference evidence="1 2" key="1">
    <citation type="journal article" date="2022" name="bioRxiv">
        <title>The genome of the oomycete Peronosclerospora sorghi, a cosmopolitan pathogen of maize and sorghum, is inflated with dispersed pseudogenes.</title>
        <authorList>
            <person name="Fletcher K."/>
            <person name="Martin F."/>
            <person name="Isakeit T."/>
            <person name="Cavanaugh K."/>
            <person name="Magill C."/>
            <person name="Michelmore R."/>
        </authorList>
    </citation>
    <scope>NUCLEOTIDE SEQUENCE [LARGE SCALE GENOMIC DNA]</scope>
    <source>
        <strain evidence="1">P6</strain>
    </source>
</reference>